<sequence>MSIHGSQLLNLPVVQSVCAVVEVMAIMMRQSRRRRCCLQGGRS</sequence>
<gene>
    <name evidence="1" type="ORF">SAMN05444390_1011927</name>
</gene>
<protein>
    <submittedName>
        <fullName evidence="1">Uncharacterized protein</fullName>
    </submittedName>
</protein>
<proteinExistence type="predicted"/>
<accession>A0A1H5YX38</accession>
<dbReference type="Proteomes" id="UP000236745">
    <property type="component" value="Unassembled WGS sequence"/>
</dbReference>
<keyword evidence="2" id="KW-1185">Reference proteome</keyword>
<dbReference type="AlphaFoldDB" id="A0A1H5YX38"/>
<name>A0A1H5YX38_9GAMM</name>
<evidence type="ECO:0000313" key="2">
    <source>
        <dbReference type="Proteomes" id="UP000236745"/>
    </source>
</evidence>
<evidence type="ECO:0000313" key="1">
    <source>
        <dbReference type="EMBL" id="SEG28578.1"/>
    </source>
</evidence>
<reference evidence="1" key="1">
    <citation type="submission" date="2016-10" db="EMBL/GenBank/DDBJ databases">
        <authorList>
            <person name="de Groot N.N."/>
        </authorList>
    </citation>
    <scope>NUCLEOTIDE SEQUENCE [LARGE SCALE GENOMIC DNA]</scope>
    <source>
        <strain evidence="1">DSM 22012</strain>
    </source>
</reference>
<organism evidence="1 2">
    <name type="scientific">Marinobacterium lutimaris</name>
    <dbReference type="NCBI Taxonomy" id="568106"/>
    <lineage>
        <taxon>Bacteria</taxon>
        <taxon>Pseudomonadati</taxon>
        <taxon>Pseudomonadota</taxon>
        <taxon>Gammaproteobacteria</taxon>
        <taxon>Oceanospirillales</taxon>
        <taxon>Oceanospirillaceae</taxon>
        <taxon>Marinobacterium</taxon>
    </lineage>
</organism>
<dbReference type="EMBL" id="FNVQ01000001">
    <property type="protein sequence ID" value="SEG28578.1"/>
    <property type="molecule type" value="Genomic_DNA"/>
</dbReference>